<dbReference type="SUPFAM" id="SSF52540">
    <property type="entry name" value="P-loop containing nucleoside triphosphate hydrolases"/>
    <property type="match status" value="1"/>
</dbReference>
<keyword evidence="16" id="KW-1185">Reference proteome</keyword>
<proteinExistence type="inferred from homology"/>
<keyword evidence="10" id="KW-0234">DNA repair</keyword>
<keyword evidence="11" id="KW-0413">Isomerase</keyword>
<dbReference type="EMBL" id="LQOJ01000031">
    <property type="protein sequence ID" value="ORV04218.1"/>
    <property type="molecule type" value="Genomic_DNA"/>
</dbReference>
<protein>
    <recommendedName>
        <fullName evidence="13">DNA 3'-5' helicase</fullName>
        <ecNumber evidence="13">5.6.2.4</ecNumber>
    </recommendedName>
</protein>
<dbReference type="STRING" id="1793.AWC04_08660"/>
<dbReference type="Pfam" id="PF00580">
    <property type="entry name" value="UvrD-helicase"/>
    <property type="match status" value="1"/>
</dbReference>
<comment type="catalytic activity">
    <reaction evidence="12">
        <text>Couples ATP hydrolysis with the unwinding of duplex DNA by translocating in the 3'-5' direction.</text>
        <dbReference type="EC" id="5.6.2.4"/>
    </reaction>
</comment>
<dbReference type="GO" id="GO:0005829">
    <property type="term" value="C:cytosol"/>
    <property type="evidence" value="ECO:0007669"/>
    <property type="project" value="TreeGrafter"/>
</dbReference>
<evidence type="ECO:0000256" key="4">
    <source>
        <dbReference type="ARBA" id="ARBA00022763"/>
    </source>
</evidence>
<organism evidence="15 16">
    <name type="scientific">Mycolicibacterium fallax</name>
    <name type="common">Mycobacterium fallax</name>
    <dbReference type="NCBI Taxonomy" id="1793"/>
    <lineage>
        <taxon>Bacteria</taxon>
        <taxon>Bacillati</taxon>
        <taxon>Actinomycetota</taxon>
        <taxon>Actinomycetes</taxon>
        <taxon>Mycobacteriales</taxon>
        <taxon>Mycobacteriaceae</taxon>
        <taxon>Mycolicibacterium</taxon>
    </lineage>
</organism>
<dbReference type="PANTHER" id="PTHR11070">
    <property type="entry name" value="UVRD / RECB / PCRA DNA HELICASE FAMILY MEMBER"/>
    <property type="match status" value="1"/>
</dbReference>
<dbReference type="Proteomes" id="UP000193484">
    <property type="component" value="Unassembled WGS sequence"/>
</dbReference>
<sequence length="1055" mass="108893">MTISYAAELPGGAAALHDARGIVRVLGGPGTGKSALLIGLAADRIAAGADPESVLLLTGAGRPAAATRAALTTALLTTGVGTPAESAVVREPLVRTAHSYAFALLARAAQRAGDPPPRLITGTEQDGIIRELLAGDQADGAEHWPPPLRPALGTAAFATELRDLLARCAERGLDGTDLRRLGTRMRRPEWAAAGRFAQQYEQVMLLRAAVGMAAPQATVPALGAAEMIGAAADALLTDPDLLAAERARLSVLLVDDAQHLDPQAVRLVRLLAPGPALTVIAGDPNQAAFGFRGASPELLLDDADGPALELHDSHRCAPAVAAAITAVAAGLPGAGPARRIDGAAAPAADTAEPDPGRVRALLAGSPHAEAAAIADALRRAHLIGGTPWSQMAVIVRSVSRVGAALTRTLTAAGVPVAPGRSRPPLAENPTVRALLTVLGAADDGLTGEDALALLSGPLGRLDPVTLRQLRRALRRLDGAAPPLGFGELVVAALAGPVPDGLAGPHARPLQRLKKVLDAAAAAGSDDPRRGLWQAWQRSGLQARLLAAIERGGPGAARAEADLDAVTELFDIADQFVDRSPGATPATLVDHVRGLTLPITATEPIEAPDAVTVLSPQQSLGAEWDVVVIAGLQEGLWPNTIPRGGVLGTQGLLDLLDGVTGTVSVRAPLVADERRLLLTAMGRARRTLIVTAVDAETGGSGDGVELPSAFFHEIARLAIPGDPGGPGPGPDQAPAPLIAPAVLSESSVVGRLRAAVCAPDGAIEDADRFAAASQLARLAAAGVPGADPAHWYGLAPVSTDAPVFAADAVVGMSPSVLQTVTDCPLRWLAERHGGADPRDLPSALGTLVHALIADGHRGPEALANELEKLWEQLPFGSPWHARNELRRHLAMLEAFHDWRARTRGELTEVGTELAVTGALDERVAVRGRADRVERDEAGRLVIVDIKTGRSPVSKADAAAHAQLAMYQLAVAEGLLGAEETPGGARLVYLAKTGRDGATVREQDPLTEQTRADWRQRIDAAAADMAGPAYTARRNTGCGNCPMRAGCPAHRDPGSRR</sequence>
<reference evidence="15 16" key="1">
    <citation type="submission" date="2016-01" db="EMBL/GenBank/DDBJ databases">
        <title>The new phylogeny of the genus Mycobacterium.</title>
        <authorList>
            <person name="Tarcisio F."/>
            <person name="Conor M."/>
            <person name="Antonella G."/>
            <person name="Elisabetta G."/>
            <person name="Giulia F.S."/>
            <person name="Sara T."/>
            <person name="Anna F."/>
            <person name="Clotilde B."/>
            <person name="Roberto B."/>
            <person name="Veronica D.S."/>
            <person name="Fabio R."/>
            <person name="Monica P."/>
            <person name="Olivier J."/>
            <person name="Enrico T."/>
            <person name="Nicola S."/>
        </authorList>
    </citation>
    <scope>NUCLEOTIDE SEQUENCE [LARGE SCALE GENOMIC DNA]</scope>
    <source>
        <strain evidence="15 16">DSM 44179</strain>
    </source>
</reference>
<evidence type="ECO:0000256" key="9">
    <source>
        <dbReference type="ARBA" id="ARBA00023125"/>
    </source>
</evidence>
<dbReference type="Gene3D" id="1.10.10.160">
    <property type="match status" value="1"/>
</dbReference>
<dbReference type="InterPro" id="IPR027417">
    <property type="entry name" value="P-loop_NTPase"/>
</dbReference>
<name>A0A1X1REN1_MYCFA</name>
<dbReference type="Pfam" id="PF12705">
    <property type="entry name" value="PDDEXK_1"/>
    <property type="match status" value="1"/>
</dbReference>
<dbReference type="Gene3D" id="1.10.486.10">
    <property type="entry name" value="PCRA, domain 4"/>
    <property type="match status" value="1"/>
</dbReference>
<dbReference type="Pfam" id="PF13361">
    <property type="entry name" value="UvrD_C"/>
    <property type="match status" value="1"/>
</dbReference>
<dbReference type="OrthoDB" id="5240387at2"/>
<comment type="caution">
    <text evidence="15">The sequence shown here is derived from an EMBL/GenBank/DDBJ whole genome shotgun (WGS) entry which is preliminary data.</text>
</comment>
<evidence type="ECO:0000256" key="8">
    <source>
        <dbReference type="ARBA" id="ARBA00022840"/>
    </source>
</evidence>
<keyword evidence="4" id="KW-0227">DNA damage</keyword>
<evidence type="ECO:0000256" key="1">
    <source>
        <dbReference type="ARBA" id="ARBA00009922"/>
    </source>
</evidence>
<dbReference type="InterPro" id="IPR011604">
    <property type="entry name" value="PDDEXK-like_dom_sf"/>
</dbReference>
<evidence type="ECO:0000256" key="14">
    <source>
        <dbReference type="ARBA" id="ARBA00048988"/>
    </source>
</evidence>
<dbReference type="Gene3D" id="3.40.50.300">
    <property type="entry name" value="P-loop containing nucleotide triphosphate hydrolases"/>
    <property type="match status" value="2"/>
</dbReference>
<dbReference type="PROSITE" id="PS51217">
    <property type="entry name" value="UVRD_HELICASE_CTER"/>
    <property type="match status" value="1"/>
</dbReference>
<evidence type="ECO:0000256" key="10">
    <source>
        <dbReference type="ARBA" id="ARBA00023204"/>
    </source>
</evidence>
<dbReference type="InterPro" id="IPR000212">
    <property type="entry name" value="DNA_helicase_UvrD/REP"/>
</dbReference>
<evidence type="ECO:0000313" key="15">
    <source>
        <dbReference type="EMBL" id="ORV04218.1"/>
    </source>
</evidence>
<evidence type="ECO:0000256" key="5">
    <source>
        <dbReference type="ARBA" id="ARBA00022801"/>
    </source>
</evidence>
<keyword evidence="6 15" id="KW-0347">Helicase</keyword>
<evidence type="ECO:0000256" key="12">
    <source>
        <dbReference type="ARBA" id="ARBA00034617"/>
    </source>
</evidence>
<dbReference type="GO" id="GO:0000725">
    <property type="term" value="P:recombinational repair"/>
    <property type="evidence" value="ECO:0007669"/>
    <property type="project" value="TreeGrafter"/>
</dbReference>
<keyword evidence="9" id="KW-0238">DNA-binding</keyword>
<evidence type="ECO:0000256" key="7">
    <source>
        <dbReference type="ARBA" id="ARBA00022839"/>
    </source>
</evidence>
<evidence type="ECO:0000256" key="13">
    <source>
        <dbReference type="ARBA" id="ARBA00034808"/>
    </source>
</evidence>
<keyword evidence="7" id="KW-0269">Exonuclease</keyword>
<dbReference type="GO" id="GO:0003677">
    <property type="term" value="F:DNA binding"/>
    <property type="evidence" value="ECO:0007669"/>
    <property type="project" value="UniProtKB-KW"/>
</dbReference>
<dbReference type="InterPro" id="IPR014016">
    <property type="entry name" value="UvrD-like_ATP-bd"/>
</dbReference>
<dbReference type="GO" id="GO:0004527">
    <property type="term" value="F:exonuclease activity"/>
    <property type="evidence" value="ECO:0007669"/>
    <property type="project" value="UniProtKB-KW"/>
</dbReference>
<keyword evidence="5" id="KW-0378">Hydrolase</keyword>
<dbReference type="InterPro" id="IPR038726">
    <property type="entry name" value="PDDEXK_AddAB-type"/>
</dbReference>
<dbReference type="GO" id="GO:0005524">
    <property type="term" value="F:ATP binding"/>
    <property type="evidence" value="ECO:0007669"/>
    <property type="project" value="UniProtKB-UniRule"/>
</dbReference>
<dbReference type="InterPro" id="IPR014017">
    <property type="entry name" value="DNA_helicase_UvrD-like_C"/>
</dbReference>
<evidence type="ECO:0000313" key="16">
    <source>
        <dbReference type="Proteomes" id="UP000193484"/>
    </source>
</evidence>
<evidence type="ECO:0000256" key="6">
    <source>
        <dbReference type="ARBA" id="ARBA00022806"/>
    </source>
</evidence>
<keyword evidence="3" id="KW-0547">Nucleotide-binding</keyword>
<keyword evidence="2" id="KW-0540">Nuclease</keyword>
<accession>A0A1X1REN1</accession>
<evidence type="ECO:0000256" key="2">
    <source>
        <dbReference type="ARBA" id="ARBA00022722"/>
    </source>
</evidence>
<keyword evidence="8" id="KW-0067">ATP-binding</keyword>
<evidence type="ECO:0000256" key="11">
    <source>
        <dbReference type="ARBA" id="ARBA00023235"/>
    </source>
</evidence>
<evidence type="ECO:0000256" key="3">
    <source>
        <dbReference type="ARBA" id="ARBA00022741"/>
    </source>
</evidence>
<dbReference type="AlphaFoldDB" id="A0A1X1REN1"/>
<comment type="similarity">
    <text evidence="1">Belongs to the helicase family. UvrD subfamily.</text>
</comment>
<comment type="catalytic activity">
    <reaction evidence="14">
        <text>ATP + H2O = ADP + phosphate + H(+)</text>
        <dbReference type="Rhea" id="RHEA:13065"/>
        <dbReference type="ChEBI" id="CHEBI:15377"/>
        <dbReference type="ChEBI" id="CHEBI:15378"/>
        <dbReference type="ChEBI" id="CHEBI:30616"/>
        <dbReference type="ChEBI" id="CHEBI:43474"/>
        <dbReference type="ChEBI" id="CHEBI:456216"/>
        <dbReference type="EC" id="5.6.2.4"/>
    </reaction>
</comment>
<gene>
    <name evidence="15" type="ORF">AWC04_08660</name>
</gene>
<dbReference type="GO" id="GO:0043138">
    <property type="term" value="F:3'-5' DNA helicase activity"/>
    <property type="evidence" value="ECO:0007669"/>
    <property type="project" value="UniProtKB-EC"/>
</dbReference>
<dbReference type="InterPro" id="IPR013986">
    <property type="entry name" value="DExx_box_DNA_helicase_dom_sf"/>
</dbReference>
<dbReference type="Gene3D" id="3.90.320.10">
    <property type="match status" value="1"/>
</dbReference>
<dbReference type="PANTHER" id="PTHR11070:SF59">
    <property type="entry name" value="DNA 3'-5' HELICASE"/>
    <property type="match status" value="1"/>
</dbReference>
<dbReference type="EC" id="5.6.2.4" evidence="13"/>
<dbReference type="PROSITE" id="PS51198">
    <property type="entry name" value="UVRD_HELICASE_ATP_BIND"/>
    <property type="match status" value="1"/>
</dbReference>
<dbReference type="GO" id="GO:0033202">
    <property type="term" value="C:DNA helicase complex"/>
    <property type="evidence" value="ECO:0007669"/>
    <property type="project" value="TreeGrafter"/>
</dbReference>